<reference evidence="10 11" key="1">
    <citation type="submission" date="2020-08" db="EMBL/GenBank/DDBJ databases">
        <title>Genomic Encyclopedia of Type Strains, Phase IV (KMG-IV): sequencing the most valuable type-strain genomes for metagenomic binning, comparative biology and taxonomic classification.</title>
        <authorList>
            <person name="Goeker M."/>
        </authorList>
    </citation>
    <scope>NUCLEOTIDE SEQUENCE [LARGE SCALE GENOMIC DNA]</scope>
    <source>
        <strain evidence="10 11">DSM 102983</strain>
    </source>
</reference>
<feature type="domain" description="PAC" evidence="9">
    <location>
        <begin position="614"/>
        <end position="665"/>
    </location>
</feature>
<dbReference type="SMART" id="SM00387">
    <property type="entry name" value="HATPase_c"/>
    <property type="match status" value="1"/>
</dbReference>
<dbReference type="SUPFAM" id="SSF55874">
    <property type="entry name" value="ATPase domain of HSP90 chaperone/DNA topoisomerase II/histidine kinase"/>
    <property type="match status" value="1"/>
</dbReference>
<dbReference type="InterPro" id="IPR036890">
    <property type="entry name" value="HATPase_C_sf"/>
</dbReference>
<dbReference type="InterPro" id="IPR004358">
    <property type="entry name" value="Sig_transdc_His_kin-like_C"/>
</dbReference>
<evidence type="ECO:0000259" key="9">
    <source>
        <dbReference type="PROSITE" id="PS50113"/>
    </source>
</evidence>
<dbReference type="PANTHER" id="PTHR43047:SF72">
    <property type="entry name" value="OSMOSENSING HISTIDINE PROTEIN KINASE SLN1"/>
    <property type="match status" value="1"/>
</dbReference>
<dbReference type="Pfam" id="PF13426">
    <property type="entry name" value="PAS_9"/>
    <property type="match status" value="1"/>
</dbReference>
<evidence type="ECO:0000259" key="7">
    <source>
        <dbReference type="PROSITE" id="PS50109"/>
    </source>
</evidence>
<evidence type="ECO:0000256" key="6">
    <source>
        <dbReference type="PROSITE-ProRule" id="PRU00169"/>
    </source>
</evidence>
<dbReference type="Pfam" id="PF08447">
    <property type="entry name" value="PAS_3"/>
    <property type="match status" value="1"/>
</dbReference>
<feature type="domain" description="Response regulatory" evidence="8">
    <location>
        <begin position="923"/>
        <end position="1036"/>
    </location>
</feature>
<dbReference type="SUPFAM" id="SSF52172">
    <property type="entry name" value="CheY-like"/>
    <property type="match status" value="1"/>
</dbReference>
<dbReference type="SUPFAM" id="SSF55785">
    <property type="entry name" value="PYP-like sensor domain (PAS domain)"/>
    <property type="match status" value="2"/>
</dbReference>
<dbReference type="InterPro" id="IPR011006">
    <property type="entry name" value="CheY-like_superfamily"/>
</dbReference>
<dbReference type="Gene3D" id="1.10.287.130">
    <property type="match status" value="1"/>
</dbReference>
<evidence type="ECO:0000256" key="2">
    <source>
        <dbReference type="ARBA" id="ARBA00012438"/>
    </source>
</evidence>
<dbReference type="SMART" id="SM00091">
    <property type="entry name" value="PAS"/>
    <property type="match status" value="3"/>
</dbReference>
<dbReference type="PROSITE" id="PS50110">
    <property type="entry name" value="RESPONSE_REGULATORY"/>
    <property type="match status" value="1"/>
</dbReference>
<dbReference type="InterPro" id="IPR036097">
    <property type="entry name" value="HisK_dim/P_sf"/>
</dbReference>
<dbReference type="Gene3D" id="3.30.450.20">
    <property type="entry name" value="PAS domain"/>
    <property type="match status" value="4"/>
</dbReference>
<evidence type="ECO:0000313" key="10">
    <source>
        <dbReference type="EMBL" id="MBB4621198.1"/>
    </source>
</evidence>
<dbReference type="InterPro" id="IPR000700">
    <property type="entry name" value="PAS-assoc_C"/>
</dbReference>
<evidence type="ECO:0000256" key="5">
    <source>
        <dbReference type="ARBA" id="ARBA00022777"/>
    </source>
</evidence>
<dbReference type="EC" id="2.7.13.3" evidence="2"/>
<dbReference type="Pfam" id="PF00072">
    <property type="entry name" value="Response_reg"/>
    <property type="match status" value="1"/>
</dbReference>
<dbReference type="SMART" id="SM00388">
    <property type="entry name" value="HisKA"/>
    <property type="match status" value="1"/>
</dbReference>
<sequence length="1036" mass="118601">MKFIQDYTQEEELKFYKTIVKALPQSMILLDKDKNIIGIFNLSLKILAGKSVDDILGTNILMYASDPTSPFHQACSMLNNAFESVSMTGVPVKYHFKILDNYLESTISKLSDGQILNEIRDITDIVIKRNQIETKEYGKLENTAESWLLQQKYESLYNQMTTIVNTLPVGVEIYSPDGKMQFLNDTDFKIFGIPKETFDISGVNINGNPNLPDKVKKVVMEGGDIRCSFPYSFNTVKDSSYYSTSQDGDIHIECIGRPITDARGQLENYLFIVQNVTETVRATKQLEEKKQLQDNILNSIPACIQIKDIEDNSRYVFCNDESQRLFGISVDKTIHDVMEAKRVSRIEKTDKEVFATGNPYNGLEHIELKDGRSYDALVRKSVIFDSGKRMLLTVRWDQSLQNDLKRRTKMLDLSMEIMNAHTWFYEPDKDKFSFGEGSDNLIINPVLHDSLKKFISFVHPDDRKLFLDSFRHAITHENEKWNVEYRADLNNNGTYNWWQTQGLVETTQRDEGPYTFMFGMTISIDKHKQNELTMMRENEKKLNGLIQQNELILNNTYSGLVYITTDYIVQWENVANCSASLTYEAYKKGSHCYESYGLTSPCEDCVMQQAILSRQTEQMQNTFENGHTLEIFCTPVFKEDGTADGIVIRMDDVTERENMIQELKHAKTLAEQSDKLKSAFLANMSHEIRTPLNAIVGFSDLLMETTEPEEKAEYIKIININNELLLKLISDILDLSKIESGTVELKYDKFDISTYFEDLVISMKQRITNSYVRLLSHNPYPDCKVNLDRNRVTQIITNYVTNAIKYTPKGFIEMGYEVVENGIRLYVRDSGIGIPDEKKNKLFQRFEKLDEFAQGTGLGLSICKAIAEAMGGNVGFESTFGQGSLFWAFLPCETEIHQEKQLQTEKKAVPVSNKSSISNERKTILIAEDIESNYLLVSTILKKDYDLIRAKNGQEAMDIIKSQPVDLLLIDMKMPIMNGLIATEKIRQFNTKLPIIALTAHAFDADRQAALTAGCNEYLMKPIDKTKLFDILQEFL</sequence>
<evidence type="ECO:0000313" key="11">
    <source>
        <dbReference type="Proteomes" id="UP000533637"/>
    </source>
</evidence>
<dbReference type="InterPro" id="IPR003594">
    <property type="entry name" value="HATPase_dom"/>
</dbReference>
<evidence type="ECO:0000259" key="8">
    <source>
        <dbReference type="PROSITE" id="PS50110"/>
    </source>
</evidence>
<dbReference type="PROSITE" id="PS50109">
    <property type="entry name" value="HIS_KIN"/>
    <property type="match status" value="1"/>
</dbReference>
<comment type="catalytic activity">
    <reaction evidence="1">
        <text>ATP + protein L-histidine = ADP + protein N-phospho-L-histidine.</text>
        <dbReference type="EC" id="2.7.13.3"/>
    </reaction>
</comment>
<dbReference type="CDD" id="cd17546">
    <property type="entry name" value="REC_hyHK_CKI1_RcsC-like"/>
    <property type="match status" value="1"/>
</dbReference>
<evidence type="ECO:0000256" key="1">
    <source>
        <dbReference type="ARBA" id="ARBA00000085"/>
    </source>
</evidence>
<dbReference type="Proteomes" id="UP000533637">
    <property type="component" value="Unassembled WGS sequence"/>
</dbReference>
<dbReference type="PANTHER" id="PTHR43047">
    <property type="entry name" value="TWO-COMPONENT HISTIDINE PROTEIN KINASE"/>
    <property type="match status" value="1"/>
</dbReference>
<feature type="domain" description="Histidine kinase" evidence="7">
    <location>
        <begin position="683"/>
        <end position="894"/>
    </location>
</feature>
<dbReference type="Pfam" id="PF02518">
    <property type="entry name" value="HATPase_c"/>
    <property type="match status" value="1"/>
</dbReference>
<feature type="modified residue" description="4-aspartylphosphate" evidence="6">
    <location>
        <position position="971"/>
    </location>
</feature>
<keyword evidence="11" id="KW-1185">Reference proteome</keyword>
<dbReference type="InterPro" id="IPR003661">
    <property type="entry name" value="HisK_dim/P_dom"/>
</dbReference>
<dbReference type="InterPro" id="IPR001789">
    <property type="entry name" value="Sig_transdc_resp-reg_receiver"/>
</dbReference>
<dbReference type="CDD" id="cd00082">
    <property type="entry name" value="HisKA"/>
    <property type="match status" value="1"/>
</dbReference>
<dbReference type="GO" id="GO:0016301">
    <property type="term" value="F:kinase activity"/>
    <property type="evidence" value="ECO:0007669"/>
    <property type="project" value="UniProtKB-KW"/>
</dbReference>
<evidence type="ECO:0000256" key="4">
    <source>
        <dbReference type="ARBA" id="ARBA00022679"/>
    </source>
</evidence>
<proteinExistence type="predicted"/>
<feature type="domain" description="PAC" evidence="9">
    <location>
        <begin position="237"/>
        <end position="288"/>
    </location>
</feature>
<dbReference type="PRINTS" id="PR00344">
    <property type="entry name" value="BCTRLSENSOR"/>
</dbReference>
<keyword evidence="5 10" id="KW-0418">Kinase</keyword>
<keyword evidence="4" id="KW-0808">Transferase</keyword>
<comment type="caution">
    <text evidence="10">The sequence shown here is derived from an EMBL/GenBank/DDBJ whole genome shotgun (WGS) entry which is preliminary data.</text>
</comment>
<dbReference type="PROSITE" id="PS50113">
    <property type="entry name" value="PAC"/>
    <property type="match status" value="2"/>
</dbReference>
<dbReference type="InterPro" id="IPR000014">
    <property type="entry name" value="PAS"/>
</dbReference>
<dbReference type="Pfam" id="PF00512">
    <property type="entry name" value="HisKA"/>
    <property type="match status" value="1"/>
</dbReference>
<dbReference type="SUPFAM" id="SSF47384">
    <property type="entry name" value="Homodimeric domain of signal transducing histidine kinase"/>
    <property type="match status" value="1"/>
</dbReference>
<dbReference type="Gene3D" id="3.40.50.2300">
    <property type="match status" value="1"/>
</dbReference>
<dbReference type="InterPro" id="IPR035965">
    <property type="entry name" value="PAS-like_dom_sf"/>
</dbReference>
<organism evidence="10 11">
    <name type="scientific">Parabacteroides faecis</name>
    <dbReference type="NCBI Taxonomy" id="1217282"/>
    <lineage>
        <taxon>Bacteria</taxon>
        <taxon>Pseudomonadati</taxon>
        <taxon>Bacteroidota</taxon>
        <taxon>Bacteroidia</taxon>
        <taxon>Bacteroidales</taxon>
        <taxon>Tannerellaceae</taxon>
        <taxon>Parabacteroides</taxon>
    </lineage>
</organism>
<accession>A0ABR6KI62</accession>
<gene>
    <name evidence="10" type="ORF">GGQ57_001092</name>
</gene>
<dbReference type="SMART" id="SM00448">
    <property type="entry name" value="REC"/>
    <property type="match status" value="1"/>
</dbReference>
<protein>
    <recommendedName>
        <fullName evidence="2">histidine kinase</fullName>
        <ecNumber evidence="2">2.7.13.3</ecNumber>
    </recommendedName>
</protein>
<dbReference type="EMBL" id="JACHOC010000002">
    <property type="protein sequence ID" value="MBB4621198.1"/>
    <property type="molecule type" value="Genomic_DNA"/>
</dbReference>
<keyword evidence="3 6" id="KW-0597">Phosphoprotein</keyword>
<evidence type="ECO:0000256" key="3">
    <source>
        <dbReference type="ARBA" id="ARBA00022553"/>
    </source>
</evidence>
<dbReference type="InterPro" id="IPR013655">
    <property type="entry name" value="PAS_fold_3"/>
</dbReference>
<dbReference type="InterPro" id="IPR005467">
    <property type="entry name" value="His_kinase_dom"/>
</dbReference>
<dbReference type="Gene3D" id="3.30.565.10">
    <property type="entry name" value="Histidine kinase-like ATPase, C-terminal domain"/>
    <property type="match status" value="1"/>
</dbReference>
<name>A0ABR6KI62_9BACT</name>